<dbReference type="Gene3D" id="3.30.43.10">
    <property type="entry name" value="Uridine Diphospho-n-acetylenolpyruvylglucosamine Reductase, domain 2"/>
    <property type="match status" value="1"/>
</dbReference>
<dbReference type="InterPro" id="IPR016166">
    <property type="entry name" value="FAD-bd_PCMH"/>
</dbReference>
<keyword evidence="7" id="KW-1185">Reference proteome</keyword>
<accession>A0A5M3ZB83</accession>
<dbReference type="GO" id="GO:0071949">
    <property type="term" value="F:FAD binding"/>
    <property type="evidence" value="ECO:0007669"/>
    <property type="project" value="InterPro"/>
</dbReference>
<dbReference type="InterPro" id="IPR016169">
    <property type="entry name" value="FAD-bd_PCMH_sub2"/>
</dbReference>
<comment type="similarity">
    <text evidence="2">Belongs to the oxygen-dependent FAD-linked oxidoreductase family.</text>
</comment>
<dbReference type="VEuPathDB" id="FungiDB:ATEG_09014"/>
<evidence type="ECO:0000256" key="2">
    <source>
        <dbReference type="ARBA" id="ARBA00005466"/>
    </source>
</evidence>
<protein>
    <submittedName>
        <fullName evidence="6">FAD-binding oxidoreductase</fullName>
    </submittedName>
</protein>
<dbReference type="Gene3D" id="3.30.465.10">
    <property type="match status" value="1"/>
</dbReference>
<dbReference type="GO" id="GO:0016491">
    <property type="term" value="F:oxidoreductase activity"/>
    <property type="evidence" value="ECO:0007669"/>
    <property type="project" value="UniProtKB-KW"/>
</dbReference>
<dbReference type="Pfam" id="PF01565">
    <property type="entry name" value="FAD_binding_4"/>
    <property type="match status" value="1"/>
</dbReference>
<comment type="caution">
    <text evidence="6">The sequence shown here is derived from an EMBL/GenBank/DDBJ whole genome shotgun (WGS) entry which is preliminary data.</text>
</comment>
<evidence type="ECO:0000313" key="6">
    <source>
        <dbReference type="EMBL" id="GFF21841.1"/>
    </source>
</evidence>
<dbReference type="InterPro" id="IPR006093">
    <property type="entry name" value="Oxy_OxRdtase_FAD_BS"/>
</dbReference>
<evidence type="ECO:0000256" key="5">
    <source>
        <dbReference type="ARBA" id="ARBA00023002"/>
    </source>
</evidence>
<dbReference type="SUPFAM" id="SSF56176">
    <property type="entry name" value="FAD-binding/transporter-associated domain-like"/>
    <property type="match status" value="1"/>
</dbReference>
<reference evidence="6 7" key="1">
    <citation type="submission" date="2020-01" db="EMBL/GenBank/DDBJ databases">
        <title>Aspergillus terreus IFO 6365 whole genome shotgun sequence.</title>
        <authorList>
            <person name="Kanamasa S."/>
            <person name="Takahashi H."/>
        </authorList>
    </citation>
    <scope>NUCLEOTIDE SEQUENCE [LARGE SCALE GENOMIC DNA]</scope>
    <source>
        <strain evidence="6 7">IFO 6365</strain>
    </source>
</reference>
<dbReference type="AlphaFoldDB" id="A0A5M3ZB83"/>
<gene>
    <name evidence="6" type="ORF">ATEIFO6365_0017000300</name>
</gene>
<dbReference type="InterPro" id="IPR006094">
    <property type="entry name" value="Oxid_FAD_bind_N"/>
</dbReference>
<dbReference type="PROSITE" id="PS51387">
    <property type="entry name" value="FAD_PCMH"/>
    <property type="match status" value="1"/>
</dbReference>
<evidence type="ECO:0000313" key="7">
    <source>
        <dbReference type="Proteomes" id="UP000452235"/>
    </source>
</evidence>
<dbReference type="OrthoDB" id="415825at2759"/>
<dbReference type="Gene3D" id="3.40.462.20">
    <property type="match status" value="1"/>
</dbReference>
<keyword evidence="5" id="KW-0560">Oxidoreductase</keyword>
<name>A0A5M3ZB83_ASPTE</name>
<dbReference type="Proteomes" id="UP000452235">
    <property type="component" value="Unassembled WGS sequence"/>
</dbReference>
<comment type="cofactor">
    <cofactor evidence="1">
        <name>FAD</name>
        <dbReference type="ChEBI" id="CHEBI:57692"/>
    </cofactor>
</comment>
<evidence type="ECO:0000256" key="4">
    <source>
        <dbReference type="ARBA" id="ARBA00022827"/>
    </source>
</evidence>
<evidence type="ECO:0000256" key="3">
    <source>
        <dbReference type="ARBA" id="ARBA00022630"/>
    </source>
</evidence>
<dbReference type="InterPro" id="IPR050416">
    <property type="entry name" value="FAD-linked_Oxidoreductase"/>
</dbReference>
<dbReference type="InterPro" id="IPR016167">
    <property type="entry name" value="FAD-bd_PCMH_sub1"/>
</dbReference>
<sequence>MDSWTFKYTSRGQQDYEECRTAGIWNARIPHRYPEVIAYPEKDEDVRIIVQYAAKHGFRIATKSGGHSWSASFLRDGGVLIDMCKMNDYSFDKDARTAEVQPGLHGAVLNHAVSASGLMFPVGHCPTVALGGYLLQGGMGWNSRKWGFACESVTAIDLINADGDLIHASNTENTEFLWAARGSGCGFFGVVTRFYLRLHPIPGGISSSRYVFEIADLDEVSTALGAVSDQIPACLEMITLIAHDQDGFLGRPTAVIAADALAETPEEAKRALDILHNIPVMSRSIKSYPFMECTIKEMFDKYEQLAVKGGRYEVNGVWVNAPMETLLPRIHSIVNVLPPLPSHVYLSWWLPHQPRPDMAFSMEARYYISINIIHEDPSRDARYAKLPVDILGSSQDYVQGTSLADENLANDPGKFMSLHNYRRLEKLRRKHDPEGRFYGYPRLPLEFEQIRSSL</sequence>
<dbReference type="PANTHER" id="PTHR42973:SF39">
    <property type="entry name" value="FAD-BINDING PCMH-TYPE DOMAIN-CONTAINING PROTEIN"/>
    <property type="match status" value="1"/>
</dbReference>
<dbReference type="EMBL" id="BLJY01000017">
    <property type="protein sequence ID" value="GFF21841.1"/>
    <property type="molecule type" value="Genomic_DNA"/>
</dbReference>
<proteinExistence type="inferred from homology"/>
<dbReference type="InterPro" id="IPR036318">
    <property type="entry name" value="FAD-bd_PCMH-like_sf"/>
</dbReference>
<keyword evidence="3" id="KW-0285">Flavoprotein</keyword>
<organism evidence="6 7">
    <name type="scientific">Aspergillus terreus</name>
    <dbReference type="NCBI Taxonomy" id="33178"/>
    <lineage>
        <taxon>Eukaryota</taxon>
        <taxon>Fungi</taxon>
        <taxon>Dikarya</taxon>
        <taxon>Ascomycota</taxon>
        <taxon>Pezizomycotina</taxon>
        <taxon>Eurotiomycetes</taxon>
        <taxon>Eurotiomycetidae</taxon>
        <taxon>Eurotiales</taxon>
        <taxon>Aspergillaceae</taxon>
        <taxon>Aspergillus</taxon>
        <taxon>Aspergillus subgen. Circumdati</taxon>
    </lineage>
</organism>
<dbReference type="PROSITE" id="PS00862">
    <property type="entry name" value="OX2_COVAL_FAD"/>
    <property type="match status" value="1"/>
</dbReference>
<dbReference type="PANTHER" id="PTHR42973">
    <property type="entry name" value="BINDING OXIDOREDUCTASE, PUTATIVE (AFU_ORTHOLOGUE AFUA_1G17690)-RELATED"/>
    <property type="match status" value="1"/>
</dbReference>
<evidence type="ECO:0000256" key="1">
    <source>
        <dbReference type="ARBA" id="ARBA00001974"/>
    </source>
</evidence>
<keyword evidence="4" id="KW-0274">FAD</keyword>